<dbReference type="Gene3D" id="1.10.10.10">
    <property type="entry name" value="Winged helix-like DNA-binding domain superfamily/Winged helix DNA-binding domain"/>
    <property type="match status" value="1"/>
</dbReference>
<reference evidence="7 8" key="1">
    <citation type="submission" date="2020-07" db="EMBL/GenBank/DDBJ databases">
        <title>Taxonomic revisions and descriptions of new bacterial species based on genomic comparisons in the high-G+C-content subgroup of the family Alcaligenaceae.</title>
        <authorList>
            <person name="Szabo A."/>
            <person name="Felfoldi T."/>
        </authorList>
    </citation>
    <scope>NUCLEOTIDE SEQUENCE [LARGE SCALE GENOMIC DNA]</scope>
    <source>
        <strain evidence="7 8">DSM 25264</strain>
    </source>
</reference>
<dbReference type="PANTHER" id="PTHR30293:SF0">
    <property type="entry name" value="NITROGEN ASSIMILATION REGULATORY PROTEIN NAC"/>
    <property type="match status" value="1"/>
</dbReference>
<comment type="caution">
    <text evidence="7">The sequence shown here is derived from an EMBL/GenBank/DDBJ whole genome shotgun (WGS) entry which is preliminary data.</text>
</comment>
<dbReference type="PROSITE" id="PS50931">
    <property type="entry name" value="HTH_LYSR"/>
    <property type="match status" value="1"/>
</dbReference>
<dbReference type="EMBL" id="JACCEW010000003">
    <property type="protein sequence ID" value="NYT37366.1"/>
    <property type="molecule type" value="Genomic_DNA"/>
</dbReference>
<keyword evidence="4" id="KW-0010">Activator</keyword>
<sequence length="320" mass="35206">MDLNRVKYLMQVADLGNFSRAATVIGIAQPSLSRQVQKLENEYGARLLYRHGRGVSLTPAGEAFLDEMRPLMRQIDMAANRLRDQSASPSGEITLGLTPTVSKLIGMPLLTSLRRKFPRLRLNVVSGYSGYVHEWLASARVDLAILHDARRSQYVAVQHIADMQLYLMSAPHVLAPAERLGKSAVPLLEIPHLPLVLPTHNHGLRRTMEAAAGMRGVKLNIQYEMDNLDLMCEIAAAGLAHATLALPAAREELASGRLLARPIVEPVVMTRLMMVKASNRPITHAVKLVEQEVCDVFRRVLADPTSDLGIQLAPELSGRG</sequence>
<evidence type="ECO:0000256" key="3">
    <source>
        <dbReference type="ARBA" id="ARBA00023125"/>
    </source>
</evidence>
<accession>A0A853FHA5</accession>
<evidence type="ECO:0000256" key="4">
    <source>
        <dbReference type="ARBA" id="ARBA00023159"/>
    </source>
</evidence>
<dbReference type="PANTHER" id="PTHR30293">
    <property type="entry name" value="TRANSCRIPTIONAL REGULATORY PROTEIN NAC-RELATED"/>
    <property type="match status" value="1"/>
</dbReference>
<evidence type="ECO:0000313" key="8">
    <source>
        <dbReference type="Proteomes" id="UP000580517"/>
    </source>
</evidence>
<keyword evidence="5" id="KW-0804">Transcription</keyword>
<dbReference type="GO" id="GO:0003700">
    <property type="term" value="F:DNA-binding transcription factor activity"/>
    <property type="evidence" value="ECO:0007669"/>
    <property type="project" value="InterPro"/>
</dbReference>
<keyword evidence="2" id="KW-0805">Transcription regulation</keyword>
<dbReference type="RefSeq" id="WP_129969490.1">
    <property type="nucleotide sequence ID" value="NZ_JACCEW010000003.1"/>
</dbReference>
<dbReference type="InterPro" id="IPR036388">
    <property type="entry name" value="WH-like_DNA-bd_sf"/>
</dbReference>
<evidence type="ECO:0000256" key="1">
    <source>
        <dbReference type="ARBA" id="ARBA00009437"/>
    </source>
</evidence>
<dbReference type="GO" id="GO:2000142">
    <property type="term" value="P:regulation of DNA-templated transcription initiation"/>
    <property type="evidence" value="ECO:0007669"/>
    <property type="project" value="TreeGrafter"/>
</dbReference>
<dbReference type="InterPro" id="IPR005119">
    <property type="entry name" value="LysR_subst-bd"/>
</dbReference>
<dbReference type="SUPFAM" id="SSF53850">
    <property type="entry name" value="Periplasmic binding protein-like II"/>
    <property type="match status" value="1"/>
</dbReference>
<organism evidence="7 8">
    <name type="scientific">Allopusillimonas soli</name>
    <dbReference type="NCBI Taxonomy" id="659016"/>
    <lineage>
        <taxon>Bacteria</taxon>
        <taxon>Pseudomonadati</taxon>
        <taxon>Pseudomonadota</taxon>
        <taxon>Betaproteobacteria</taxon>
        <taxon>Burkholderiales</taxon>
        <taxon>Alcaligenaceae</taxon>
        <taxon>Allopusillimonas</taxon>
    </lineage>
</organism>
<evidence type="ECO:0000256" key="2">
    <source>
        <dbReference type="ARBA" id="ARBA00023015"/>
    </source>
</evidence>
<dbReference type="Pfam" id="PF03466">
    <property type="entry name" value="LysR_substrate"/>
    <property type="match status" value="1"/>
</dbReference>
<dbReference type="OrthoDB" id="8587114at2"/>
<dbReference type="PRINTS" id="PR00039">
    <property type="entry name" value="HTHLYSR"/>
</dbReference>
<keyword evidence="3" id="KW-0238">DNA-binding</keyword>
<dbReference type="Gene3D" id="3.40.190.10">
    <property type="entry name" value="Periplasmic binding protein-like II"/>
    <property type="match status" value="2"/>
</dbReference>
<dbReference type="FunFam" id="1.10.10.10:FF:000001">
    <property type="entry name" value="LysR family transcriptional regulator"/>
    <property type="match status" value="1"/>
</dbReference>
<comment type="similarity">
    <text evidence="1">Belongs to the LysR transcriptional regulatory family.</text>
</comment>
<dbReference type="SUPFAM" id="SSF46785">
    <property type="entry name" value="Winged helix' DNA-binding domain"/>
    <property type="match status" value="1"/>
</dbReference>
<dbReference type="Proteomes" id="UP000580517">
    <property type="component" value="Unassembled WGS sequence"/>
</dbReference>
<dbReference type="GO" id="GO:0003677">
    <property type="term" value="F:DNA binding"/>
    <property type="evidence" value="ECO:0007669"/>
    <property type="project" value="UniProtKB-KW"/>
</dbReference>
<feature type="domain" description="HTH lysR-type" evidence="6">
    <location>
        <begin position="1"/>
        <end position="58"/>
    </location>
</feature>
<keyword evidence="8" id="KW-1185">Reference proteome</keyword>
<dbReference type="InterPro" id="IPR000847">
    <property type="entry name" value="LysR_HTH_N"/>
</dbReference>
<evidence type="ECO:0000313" key="7">
    <source>
        <dbReference type="EMBL" id="NYT37366.1"/>
    </source>
</evidence>
<protein>
    <submittedName>
        <fullName evidence="7">LysR family transcriptional regulator</fullName>
    </submittedName>
</protein>
<evidence type="ECO:0000256" key="5">
    <source>
        <dbReference type="ARBA" id="ARBA00023163"/>
    </source>
</evidence>
<gene>
    <name evidence="7" type="ORF">H0A68_10820</name>
</gene>
<evidence type="ECO:0000259" key="6">
    <source>
        <dbReference type="PROSITE" id="PS50931"/>
    </source>
</evidence>
<proteinExistence type="inferred from homology"/>
<dbReference type="Pfam" id="PF00126">
    <property type="entry name" value="HTH_1"/>
    <property type="match status" value="1"/>
</dbReference>
<dbReference type="AlphaFoldDB" id="A0A853FHA5"/>
<name>A0A853FHA5_9BURK</name>
<dbReference type="InterPro" id="IPR036390">
    <property type="entry name" value="WH_DNA-bd_sf"/>
</dbReference>